<dbReference type="GO" id="GO:0009279">
    <property type="term" value="C:cell outer membrane"/>
    <property type="evidence" value="ECO:0007669"/>
    <property type="project" value="UniProtKB-SubCell"/>
</dbReference>
<keyword evidence="3" id="KW-0998">Cell outer membrane</keyword>
<reference evidence="7 8" key="1">
    <citation type="submission" date="2016-10" db="EMBL/GenBank/DDBJ databases">
        <authorList>
            <person name="de Groot N.N."/>
        </authorList>
    </citation>
    <scope>NUCLEOTIDE SEQUENCE [LARGE SCALE GENOMIC DNA]</scope>
    <source>
        <strain evidence="8">KMM 9023,NRIC 0796,JCM 17311,KCTC 23692</strain>
    </source>
</reference>
<dbReference type="CDD" id="cd07185">
    <property type="entry name" value="OmpA_C-like"/>
    <property type="match status" value="1"/>
</dbReference>
<dbReference type="InterPro" id="IPR006664">
    <property type="entry name" value="OMP_bac"/>
</dbReference>
<evidence type="ECO:0000256" key="1">
    <source>
        <dbReference type="ARBA" id="ARBA00004442"/>
    </source>
</evidence>
<evidence type="ECO:0000256" key="2">
    <source>
        <dbReference type="ARBA" id="ARBA00023136"/>
    </source>
</evidence>
<proteinExistence type="predicted"/>
<evidence type="ECO:0000313" key="7">
    <source>
        <dbReference type="EMBL" id="SFR01274.1"/>
    </source>
</evidence>
<dbReference type="AlphaFoldDB" id="A0A1I6D726"/>
<dbReference type="OrthoDB" id="9782229at2"/>
<evidence type="ECO:0000256" key="5">
    <source>
        <dbReference type="SAM" id="SignalP"/>
    </source>
</evidence>
<dbReference type="InterPro" id="IPR006665">
    <property type="entry name" value="OmpA-like"/>
</dbReference>
<feature type="chain" id="PRO_5011510662" evidence="5">
    <location>
        <begin position="22"/>
        <end position="222"/>
    </location>
</feature>
<keyword evidence="5" id="KW-0732">Signal</keyword>
<dbReference type="STRING" id="871652.SAMN04515673_102307"/>
<dbReference type="InterPro" id="IPR036737">
    <property type="entry name" value="OmpA-like_sf"/>
</dbReference>
<evidence type="ECO:0000256" key="4">
    <source>
        <dbReference type="PROSITE-ProRule" id="PRU00473"/>
    </source>
</evidence>
<feature type="signal peptide" evidence="5">
    <location>
        <begin position="1"/>
        <end position="21"/>
    </location>
</feature>
<dbReference type="PANTHER" id="PTHR30329:SF21">
    <property type="entry name" value="LIPOPROTEIN YIAD-RELATED"/>
    <property type="match status" value="1"/>
</dbReference>
<feature type="domain" description="OmpA-like" evidence="6">
    <location>
        <begin position="105"/>
        <end position="222"/>
    </location>
</feature>
<protein>
    <submittedName>
        <fullName evidence="7">Outer membrane protein OmpA</fullName>
    </submittedName>
</protein>
<comment type="subcellular location">
    <subcellularLocation>
        <location evidence="1">Cell outer membrane</location>
    </subcellularLocation>
</comment>
<dbReference type="Pfam" id="PF13441">
    <property type="entry name" value="Gly-zipper_YMGG"/>
    <property type="match status" value="1"/>
</dbReference>
<dbReference type="PRINTS" id="PR01023">
    <property type="entry name" value="NAFLGMOTY"/>
</dbReference>
<dbReference type="RefSeq" id="WP_092077051.1">
    <property type="nucleotide sequence ID" value="NZ_FOYI01000002.1"/>
</dbReference>
<evidence type="ECO:0000259" key="6">
    <source>
        <dbReference type="PROSITE" id="PS51123"/>
    </source>
</evidence>
<keyword evidence="2 4" id="KW-0472">Membrane</keyword>
<dbReference type="SUPFAM" id="SSF103088">
    <property type="entry name" value="OmpA-like"/>
    <property type="match status" value="1"/>
</dbReference>
<dbReference type="EMBL" id="FOYI01000002">
    <property type="protein sequence ID" value="SFR01274.1"/>
    <property type="molecule type" value="Genomic_DNA"/>
</dbReference>
<dbReference type="Pfam" id="PF00691">
    <property type="entry name" value="OmpA"/>
    <property type="match status" value="1"/>
</dbReference>
<dbReference type="InterPro" id="IPR050330">
    <property type="entry name" value="Bact_OuterMem_StrucFunc"/>
</dbReference>
<evidence type="ECO:0000313" key="8">
    <source>
        <dbReference type="Proteomes" id="UP000199302"/>
    </source>
</evidence>
<organism evidence="7 8">
    <name type="scientific">Poseidonocella sedimentorum</name>
    <dbReference type="NCBI Taxonomy" id="871652"/>
    <lineage>
        <taxon>Bacteria</taxon>
        <taxon>Pseudomonadati</taxon>
        <taxon>Pseudomonadota</taxon>
        <taxon>Alphaproteobacteria</taxon>
        <taxon>Rhodobacterales</taxon>
        <taxon>Roseobacteraceae</taxon>
        <taxon>Poseidonocella</taxon>
    </lineage>
</organism>
<accession>A0A1I6D726</accession>
<dbReference type="PROSITE" id="PS51123">
    <property type="entry name" value="OMPA_2"/>
    <property type="match status" value="1"/>
</dbReference>
<keyword evidence="8" id="KW-1185">Reference proteome</keyword>
<sequence>MMTKLPLLLTSAGLLALTACTDPNQYGGGTDPNAKTKSGALIGAGLGAAVGILRGDDPEERRRGAVIGAAVGSGAGALIGRQLDQQEAALRQSMNNDQVLIENTGESLIVTLPQDILFDVDSAVVRSGLQSDLRALAANLQNYPNSAVRVTGHTDSTGEAAYNEALSLRRADSVAKVLIGSGVSSSRIITAGRGEAQPVTTNLTPEGRAKNRRVEIVIIPTV</sequence>
<dbReference type="PROSITE" id="PS51257">
    <property type="entry name" value="PROKAR_LIPOPROTEIN"/>
    <property type="match status" value="1"/>
</dbReference>
<name>A0A1I6D726_9RHOB</name>
<gene>
    <name evidence="7" type="ORF">SAMN04515673_102307</name>
</gene>
<dbReference type="InterPro" id="IPR027367">
    <property type="entry name" value="Gly-zipper_YMGG"/>
</dbReference>
<evidence type="ECO:0000256" key="3">
    <source>
        <dbReference type="ARBA" id="ARBA00023237"/>
    </source>
</evidence>
<dbReference type="Gene3D" id="3.30.1330.60">
    <property type="entry name" value="OmpA-like domain"/>
    <property type="match status" value="1"/>
</dbReference>
<dbReference type="Proteomes" id="UP000199302">
    <property type="component" value="Unassembled WGS sequence"/>
</dbReference>
<dbReference type="PANTHER" id="PTHR30329">
    <property type="entry name" value="STATOR ELEMENT OF FLAGELLAR MOTOR COMPLEX"/>
    <property type="match status" value="1"/>
</dbReference>
<dbReference type="PRINTS" id="PR01021">
    <property type="entry name" value="OMPADOMAIN"/>
</dbReference>